<name>A0A0C4F6B9_PUCT1</name>
<evidence type="ECO:0000313" key="2">
    <source>
        <dbReference type="EMBL" id="OAV88129.1"/>
    </source>
</evidence>
<sequence>MQMEILLGNRYRLRNAPVDTGPLGTRVPHPFFRPNPTHGTASGTAWGVRRVLIAGTRGYLPAFNAPNTLIFKKSGGYPPGPGVFNARLESPAAFSEGWGRGEGASVRARRPAIGEGVADWLAAVGGDGDEGDGGVVAGGVAEDKAQRGGEDERADLVGRGKLLGLDPLAIPPQEAVRT</sequence>
<dbReference type="EnsemblFungi" id="PTTG_08685-t43_1">
    <property type="protein sequence ID" value="PTTG_08685-t43_1-p1"/>
    <property type="gene ID" value="PTTG_08685"/>
</dbReference>
<reference evidence="3 4" key="3">
    <citation type="journal article" date="2017" name="G3 (Bethesda)">
        <title>Comparative analysis highlights variable genome content of wheat rusts and divergence of the mating loci.</title>
        <authorList>
            <person name="Cuomo C.A."/>
            <person name="Bakkeren G."/>
            <person name="Khalil H.B."/>
            <person name="Panwar V."/>
            <person name="Joly D."/>
            <person name="Linning R."/>
            <person name="Sakthikumar S."/>
            <person name="Song X."/>
            <person name="Adiconis X."/>
            <person name="Fan L."/>
            <person name="Goldberg J.M."/>
            <person name="Levin J.Z."/>
            <person name="Young S."/>
            <person name="Zeng Q."/>
            <person name="Anikster Y."/>
            <person name="Bruce M."/>
            <person name="Wang M."/>
            <person name="Yin C."/>
            <person name="McCallum B."/>
            <person name="Szabo L.J."/>
            <person name="Hulbert S."/>
            <person name="Chen X."/>
            <person name="Fellers J.P."/>
        </authorList>
    </citation>
    <scope>NUCLEOTIDE SEQUENCE</scope>
    <source>
        <strain evidence="3">isolate 1-1 / race 1 (BBBD)</strain>
        <strain evidence="4">Isolate 1-1 / race 1 (BBBD)</strain>
    </source>
</reference>
<reference evidence="2" key="1">
    <citation type="submission" date="2009-11" db="EMBL/GenBank/DDBJ databases">
        <authorList>
            <consortium name="The Broad Institute Genome Sequencing Platform"/>
            <person name="Ward D."/>
            <person name="Feldgarden M."/>
            <person name="Earl A."/>
            <person name="Young S.K."/>
            <person name="Zeng Q."/>
            <person name="Koehrsen M."/>
            <person name="Alvarado L."/>
            <person name="Berlin A."/>
            <person name="Bochicchio J."/>
            <person name="Borenstein D."/>
            <person name="Chapman S.B."/>
            <person name="Chen Z."/>
            <person name="Engels R."/>
            <person name="Freedman E."/>
            <person name="Gellesch M."/>
            <person name="Goldberg J."/>
            <person name="Griggs A."/>
            <person name="Gujja S."/>
            <person name="Heilman E."/>
            <person name="Heiman D."/>
            <person name="Hepburn T."/>
            <person name="Howarth C."/>
            <person name="Jen D."/>
            <person name="Larson L."/>
            <person name="Lewis B."/>
            <person name="Mehta T."/>
            <person name="Park D."/>
            <person name="Pearson M."/>
            <person name="Roberts A."/>
            <person name="Saif S."/>
            <person name="Shea T."/>
            <person name="Shenoy N."/>
            <person name="Sisk P."/>
            <person name="Stolte C."/>
            <person name="Sykes S."/>
            <person name="Thomson T."/>
            <person name="Walk T."/>
            <person name="White J."/>
            <person name="Yandava C."/>
            <person name="Izard J."/>
            <person name="Baranova O.V."/>
            <person name="Blanton J.M."/>
            <person name="Tanner A.C."/>
            <person name="Dewhirst F.E."/>
            <person name="Haas B."/>
            <person name="Nusbaum C."/>
            <person name="Birren B."/>
        </authorList>
    </citation>
    <scope>NUCLEOTIDE SEQUENCE [LARGE SCALE GENOMIC DNA]</scope>
    <source>
        <strain evidence="2">1-1 BBBD Race 1</strain>
    </source>
</reference>
<reference evidence="2" key="2">
    <citation type="submission" date="2016-05" db="EMBL/GenBank/DDBJ databases">
        <title>Comparative analysis highlights variable genome content of wheat rusts and divergence of the mating loci.</title>
        <authorList>
            <person name="Cuomo C.A."/>
            <person name="Bakkeren G."/>
            <person name="Szabo L."/>
            <person name="Khalil H."/>
            <person name="Joly D."/>
            <person name="Goldberg J."/>
            <person name="Young S."/>
            <person name="Zeng Q."/>
            <person name="Fellers J."/>
        </authorList>
    </citation>
    <scope>NUCLEOTIDE SEQUENCE [LARGE SCALE GENOMIC DNA]</scope>
    <source>
        <strain evidence="2">1-1 BBBD Race 1</strain>
    </source>
</reference>
<dbReference type="VEuPathDB" id="FungiDB:PTTG_08685"/>
<dbReference type="EMBL" id="ADAS02000210">
    <property type="protein sequence ID" value="OAV88129.1"/>
    <property type="molecule type" value="Genomic_DNA"/>
</dbReference>
<feature type="region of interest" description="Disordered" evidence="1">
    <location>
        <begin position="132"/>
        <end position="155"/>
    </location>
</feature>
<protein>
    <submittedName>
        <fullName evidence="2 3">Uncharacterized protein</fullName>
    </submittedName>
</protein>
<reference evidence="3" key="4">
    <citation type="submission" date="2025-05" db="UniProtKB">
        <authorList>
            <consortium name="EnsemblFungi"/>
        </authorList>
    </citation>
    <scope>IDENTIFICATION</scope>
    <source>
        <strain evidence="3">isolate 1-1 / race 1 (BBBD)</strain>
    </source>
</reference>
<keyword evidence="4" id="KW-1185">Reference proteome</keyword>
<dbReference type="AlphaFoldDB" id="A0A0C4F6B9"/>
<evidence type="ECO:0000256" key="1">
    <source>
        <dbReference type="SAM" id="MobiDB-lite"/>
    </source>
</evidence>
<accession>A0A0C4F6B9</accession>
<gene>
    <name evidence="2" type="ORF">PTTG_08685</name>
</gene>
<proteinExistence type="predicted"/>
<feature type="compositionally biased region" description="Basic and acidic residues" evidence="1">
    <location>
        <begin position="141"/>
        <end position="155"/>
    </location>
</feature>
<evidence type="ECO:0000313" key="3">
    <source>
        <dbReference type="EnsemblFungi" id="PTTG_08685-t43_1-p1"/>
    </source>
</evidence>
<organism evidence="2">
    <name type="scientific">Puccinia triticina (isolate 1-1 / race 1 (BBBD))</name>
    <name type="common">Brown leaf rust fungus</name>
    <dbReference type="NCBI Taxonomy" id="630390"/>
    <lineage>
        <taxon>Eukaryota</taxon>
        <taxon>Fungi</taxon>
        <taxon>Dikarya</taxon>
        <taxon>Basidiomycota</taxon>
        <taxon>Pucciniomycotina</taxon>
        <taxon>Pucciniomycetes</taxon>
        <taxon>Pucciniales</taxon>
        <taxon>Pucciniaceae</taxon>
        <taxon>Puccinia</taxon>
    </lineage>
</organism>
<evidence type="ECO:0000313" key="4">
    <source>
        <dbReference type="Proteomes" id="UP000005240"/>
    </source>
</evidence>
<dbReference type="Proteomes" id="UP000005240">
    <property type="component" value="Unassembled WGS sequence"/>
</dbReference>